<dbReference type="InterPro" id="IPR003675">
    <property type="entry name" value="Rce1/LyrA-like_dom"/>
</dbReference>
<feature type="transmembrane region" description="Helical" evidence="2">
    <location>
        <begin position="183"/>
        <end position="213"/>
    </location>
</feature>
<feature type="transmembrane region" description="Helical" evidence="2">
    <location>
        <begin position="7"/>
        <end position="24"/>
    </location>
</feature>
<evidence type="ECO:0000256" key="2">
    <source>
        <dbReference type="SAM" id="Phobius"/>
    </source>
</evidence>
<dbReference type="InterPro" id="IPR052710">
    <property type="entry name" value="CAAX_protease"/>
</dbReference>
<comment type="similarity">
    <text evidence="1">Belongs to the UPF0177 family.</text>
</comment>
<name>A0A850R102_9LACO</name>
<dbReference type="PANTHER" id="PTHR36435:SF1">
    <property type="entry name" value="CAAX AMINO TERMINAL PROTEASE FAMILY PROTEIN"/>
    <property type="match status" value="1"/>
</dbReference>
<comment type="caution">
    <text evidence="4">The sequence shown here is derived from an EMBL/GenBank/DDBJ whole genome shotgun (WGS) entry which is preliminary data.</text>
</comment>
<evidence type="ECO:0000256" key="1">
    <source>
        <dbReference type="ARBA" id="ARBA00009067"/>
    </source>
</evidence>
<dbReference type="RefSeq" id="WP_176942922.1">
    <property type="nucleotide sequence ID" value="NZ_JABZEC010000005.1"/>
</dbReference>
<reference evidence="4 5" key="1">
    <citation type="submission" date="2020-06" db="EMBL/GenBank/DDBJ databases">
        <authorList>
            <person name="Kang J."/>
        </authorList>
    </citation>
    <scope>NUCLEOTIDE SEQUENCE [LARGE SCALE GENOMIC DNA]</scope>
    <source>
        <strain evidence="4 5">DCY120</strain>
    </source>
</reference>
<organism evidence="4 5">
    <name type="scientific">Bombilactobacillus apium</name>
    <dbReference type="NCBI Taxonomy" id="2675299"/>
    <lineage>
        <taxon>Bacteria</taxon>
        <taxon>Bacillati</taxon>
        <taxon>Bacillota</taxon>
        <taxon>Bacilli</taxon>
        <taxon>Lactobacillales</taxon>
        <taxon>Lactobacillaceae</taxon>
        <taxon>Bombilactobacillus</taxon>
    </lineage>
</organism>
<feature type="transmembrane region" description="Helical" evidence="2">
    <location>
        <begin position="234"/>
        <end position="256"/>
    </location>
</feature>
<keyword evidence="5" id="KW-1185">Reference proteome</keyword>
<dbReference type="GO" id="GO:0004175">
    <property type="term" value="F:endopeptidase activity"/>
    <property type="evidence" value="ECO:0007669"/>
    <property type="project" value="UniProtKB-ARBA"/>
</dbReference>
<evidence type="ECO:0000259" key="3">
    <source>
        <dbReference type="Pfam" id="PF02517"/>
    </source>
</evidence>
<dbReference type="GO" id="GO:0080120">
    <property type="term" value="P:CAAX-box protein maturation"/>
    <property type="evidence" value="ECO:0007669"/>
    <property type="project" value="UniProtKB-ARBA"/>
</dbReference>
<dbReference type="EMBL" id="JABZEC010000005">
    <property type="protein sequence ID" value="NVY96759.1"/>
    <property type="molecule type" value="Genomic_DNA"/>
</dbReference>
<gene>
    <name evidence="4" type="ORF">HU830_06270</name>
</gene>
<evidence type="ECO:0000313" key="5">
    <source>
        <dbReference type="Proteomes" id="UP000563523"/>
    </source>
</evidence>
<feature type="domain" description="CAAX prenyl protease 2/Lysostaphin resistance protein A-like" evidence="3">
    <location>
        <begin position="116"/>
        <end position="215"/>
    </location>
</feature>
<dbReference type="Pfam" id="PF02517">
    <property type="entry name" value="Rce1-like"/>
    <property type="match status" value="1"/>
</dbReference>
<proteinExistence type="inferred from homology"/>
<keyword evidence="4" id="KW-0378">Hydrolase</keyword>
<feature type="transmembrane region" description="Helical" evidence="2">
    <location>
        <begin position="44"/>
        <end position="64"/>
    </location>
</feature>
<evidence type="ECO:0000313" key="4">
    <source>
        <dbReference type="EMBL" id="NVY96759.1"/>
    </source>
</evidence>
<keyword evidence="2" id="KW-1133">Transmembrane helix</keyword>
<accession>A0A850R102</accession>
<dbReference type="Proteomes" id="UP000563523">
    <property type="component" value="Unassembled WGS sequence"/>
</dbReference>
<keyword evidence="4" id="KW-0482">Metalloprotease</keyword>
<keyword evidence="2" id="KW-0472">Membrane</keyword>
<feature type="transmembrane region" description="Helical" evidence="2">
    <location>
        <begin position="112"/>
        <end position="130"/>
    </location>
</feature>
<dbReference type="GO" id="GO:0006508">
    <property type="term" value="P:proteolysis"/>
    <property type="evidence" value="ECO:0007669"/>
    <property type="project" value="UniProtKB-KW"/>
</dbReference>
<sequence length="268" mass="30111">MNSKLKQVLKIIFILAYFYLSLQVEYPFNVGINNGSSNQLLGVLSINLVQPILLILFLILNRFWLHIKINFRGRNWSGLLFFGWPALIVTLANCSGDQIVWKALRTTMSTSLIFKAAVLALLSGIIVASFEEVLLRGGVYGACRAWFEQNSIVKSVIVSSLLFSALHSLNFMNQSFWDTTNQLVYTIGLGVLFASIYEVTQNLFIPIILHALINASNEMFNMHSLYFSSGSATGIEWTSILIFVGFTIVGYGILVWSQRRQGNSSWVF</sequence>
<dbReference type="GO" id="GO:0008237">
    <property type="term" value="F:metallopeptidase activity"/>
    <property type="evidence" value="ECO:0007669"/>
    <property type="project" value="UniProtKB-KW"/>
</dbReference>
<dbReference type="PANTHER" id="PTHR36435">
    <property type="entry name" value="SLR1288 PROTEIN"/>
    <property type="match status" value="1"/>
</dbReference>
<feature type="transmembrane region" description="Helical" evidence="2">
    <location>
        <begin position="76"/>
        <end position="92"/>
    </location>
</feature>
<keyword evidence="4" id="KW-0645">Protease</keyword>
<dbReference type="AlphaFoldDB" id="A0A850R102"/>
<protein>
    <submittedName>
        <fullName evidence="4">CPBP family intramembrane metalloprotease</fullName>
    </submittedName>
</protein>
<keyword evidence="2" id="KW-0812">Transmembrane</keyword>